<evidence type="ECO:0000313" key="2">
    <source>
        <dbReference type="Proteomes" id="UP000225277"/>
    </source>
</evidence>
<sequence>MVHRCKKPGVPGLREQNVCAGIDQPSIMAAATSAGFTLVKETLEHPDNDVLLEGRFEVDYVLGDHSQQCLQETGCSREQEAEIQAFVQRLRYEAKRARAQVMAAIDVWCAVFELERYDPVQDIFTTTFPPLCR</sequence>
<dbReference type="RefSeq" id="XP_023626313.1">
    <property type="nucleotide sequence ID" value="XM_023770545.1"/>
</dbReference>
<dbReference type="GeneID" id="35600437"/>
<dbReference type="EMBL" id="FJUY01000007">
    <property type="protein sequence ID" value="CZT19423.1"/>
    <property type="molecule type" value="Genomic_DNA"/>
</dbReference>
<name>A0A2D3VFJ7_9PEZI</name>
<keyword evidence="2" id="KW-1185">Reference proteome</keyword>
<dbReference type="InterPro" id="IPR029063">
    <property type="entry name" value="SAM-dependent_MTases_sf"/>
</dbReference>
<dbReference type="Gene3D" id="3.40.50.150">
    <property type="entry name" value="Vaccinia Virus protein VP39"/>
    <property type="match status" value="1"/>
</dbReference>
<gene>
    <name evidence="1" type="ORF">RCC_05274</name>
</gene>
<proteinExistence type="predicted"/>
<accession>A0A2D3VFJ7</accession>
<protein>
    <submittedName>
        <fullName evidence="1">Uncharacterized protein</fullName>
    </submittedName>
</protein>
<evidence type="ECO:0000313" key="1">
    <source>
        <dbReference type="EMBL" id="CZT19423.1"/>
    </source>
</evidence>
<dbReference type="AlphaFoldDB" id="A0A2D3VFJ7"/>
<reference evidence="1 2" key="1">
    <citation type="submission" date="2016-03" db="EMBL/GenBank/DDBJ databases">
        <authorList>
            <person name="Ploux O."/>
        </authorList>
    </citation>
    <scope>NUCLEOTIDE SEQUENCE [LARGE SCALE GENOMIC DNA]</scope>
    <source>
        <strain evidence="1 2">URUG2</strain>
    </source>
</reference>
<dbReference type="OrthoDB" id="8300214at2759"/>
<dbReference type="Proteomes" id="UP000225277">
    <property type="component" value="Unassembled WGS sequence"/>
</dbReference>
<organism evidence="1 2">
    <name type="scientific">Ramularia collo-cygni</name>
    <dbReference type="NCBI Taxonomy" id="112498"/>
    <lineage>
        <taxon>Eukaryota</taxon>
        <taxon>Fungi</taxon>
        <taxon>Dikarya</taxon>
        <taxon>Ascomycota</taxon>
        <taxon>Pezizomycotina</taxon>
        <taxon>Dothideomycetes</taxon>
        <taxon>Dothideomycetidae</taxon>
        <taxon>Mycosphaerellales</taxon>
        <taxon>Mycosphaerellaceae</taxon>
        <taxon>Ramularia</taxon>
    </lineage>
</organism>